<reference evidence="3 4" key="1">
    <citation type="submission" date="2019-02" db="EMBL/GenBank/DDBJ databases">
        <title>Deep-cultivation of Planctomycetes and their phenomic and genomic characterization uncovers novel biology.</title>
        <authorList>
            <person name="Wiegand S."/>
            <person name="Jogler M."/>
            <person name="Boedeker C."/>
            <person name="Pinto D."/>
            <person name="Vollmers J."/>
            <person name="Rivas-Marin E."/>
            <person name="Kohn T."/>
            <person name="Peeters S.H."/>
            <person name="Heuer A."/>
            <person name="Rast P."/>
            <person name="Oberbeckmann S."/>
            <person name="Bunk B."/>
            <person name="Jeske O."/>
            <person name="Meyerdierks A."/>
            <person name="Storesund J.E."/>
            <person name="Kallscheuer N."/>
            <person name="Luecker S."/>
            <person name="Lage O.M."/>
            <person name="Pohl T."/>
            <person name="Merkel B.J."/>
            <person name="Hornburger P."/>
            <person name="Mueller R.-W."/>
            <person name="Bruemmer F."/>
            <person name="Labrenz M."/>
            <person name="Spormann A.M."/>
            <person name="Op den Camp H."/>
            <person name="Overmann J."/>
            <person name="Amann R."/>
            <person name="Jetten M.S.M."/>
            <person name="Mascher T."/>
            <person name="Medema M.H."/>
            <person name="Devos D.P."/>
            <person name="Kaster A.-K."/>
            <person name="Ovreas L."/>
            <person name="Rohde M."/>
            <person name="Galperin M.Y."/>
            <person name="Jogler C."/>
        </authorList>
    </citation>
    <scope>NUCLEOTIDE SEQUENCE [LARGE SCALE GENOMIC DNA]</scope>
    <source>
        <strain evidence="3 4">Pan189</strain>
    </source>
</reference>
<feature type="domain" description="MobA/VirD2-like nuclease" evidence="2">
    <location>
        <begin position="26"/>
        <end position="164"/>
    </location>
</feature>
<name>A0A517R1C5_9PLAN</name>
<feature type="compositionally biased region" description="Basic and acidic residues" evidence="1">
    <location>
        <begin position="359"/>
        <end position="374"/>
    </location>
</feature>
<feature type="region of interest" description="Disordered" evidence="1">
    <location>
        <begin position="431"/>
        <end position="508"/>
    </location>
</feature>
<dbReference type="AlphaFoldDB" id="A0A517R1C5"/>
<dbReference type="InterPro" id="IPR005094">
    <property type="entry name" value="Endonuclease_MobA/VirD2"/>
</dbReference>
<gene>
    <name evidence="3" type="ORF">Pan189_20630</name>
</gene>
<feature type="compositionally biased region" description="Basic and acidic residues" evidence="1">
    <location>
        <begin position="460"/>
        <end position="508"/>
    </location>
</feature>
<evidence type="ECO:0000256" key="1">
    <source>
        <dbReference type="SAM" id="MobiDB-lite"/>
    </source>
</evidence>
<evidence type="ECO:0000313" key="3">
    <source>
        <dbReference type="EMBL" id="QDT37681.1"/>
    </source>
</evidence>
<dbReference type="EMBL" id="CP036268">
    <property type="protein sequence ID" value="QDT37681.1"/>
    <property type="molecule type" value="Genomic_DNA"/>
</dbReference>
<evidence type="ECO:0000313" key="4">
    <source>
        <dbReference type="Proteomes" id="UP000317318"/>
    </source>
</evidence>
<dbReference type="Proteomes" id="UP000317318">
    <property type="component" value="Chromosome"/>
</dbReference>
<feature type="region of interest" description="Disordered" evidence="1">
    <location>
        <begin position="359"/>
        <end position="398"/>
    </location>
</feature>
<feature type="compositionally biased region" description="Low complexity" evidence="1">
    <location>
        <begin position="384"/>
        <end position="397"/>
    </location>
</feature>
<sequence>MFVEITRGRSFKGLAQYCLHDAGKKTSERVDFVETRNLATSNPNVAWRVMAARHYMQDELKAKAGVGLGGRKNGKPVGHLVLGWRRDEAEAQGLDRGQMVSAATEALRSIGADEHQALIVAHSDTEHPHCHVIVNLIGDDGRLKKNWKEREKLSKFALEHEIAHHGEPIVRRRSRHWEDRQAGETPEPVKKKSRNLFELDRAVERHPQLSPFAQEHRQKLAEFEKKRAAQEERHRRPRDRLKEVHDERIRRIRKSTDQAIRQHKTEVRKAHKSFWAELHKRQAADRRQFQKNEQALRGSIANAWRLIDWKAALGSDGRPRRGALKNIFNLLTSEVTRRTALEQEQATEKTYLRAKQRKLEQEKADRLRADETRQIKAARQSYTQKAAAMKARQAKQAETFKRERRELVNERQSALARVGYDRVEHRWHEQLTESKERKSRRRRTGGEKPPREKRPRRPKAKEVPAEEIRPDVKETPIDLGHKLQDDFEARMRDDLLQRRKDRSHDRER</sequence>
<dbReference type="Pfam" id="PF03432">
    <property type="entry name" value="Relaxase"/>
    <property type="match status" value="1"/>
</dbReference>
<proteinExistence type="predicted"/>
<keyword evidence="4" id="KW-1185">Reference proteome</keyword>
<protein>
    <submittedName>
        <fullName evidence="3">Relaxase/Mobilization nuclease domain protein</fullName>
    </submittedName>
</protein>
<organism evidence="3 4">
    <name type="scientific">Stratiformator vulcanicus</name>
    <dbReference type="NCBI Taxonomy" id="2527980"/>
    <lineage>
        <taxon>Bacteria</taxon>
        <taxon>Pseudomonadati</taxon>
        <taxon>Planctomycetota</taxon>
        <taxon>Planctomycetia</taxon>
        <taxon>Planctomycetales</taxon>
        <taxon>Planctomycetaceae</taxon>
        <taxon>Stratiformator</taxon>
    </lineage>
</organism>
<dbReference type="OrthoDB" id="279005at2"/>
<evidence type="ECO:0000259" key="2">
    <source>
        <dbReference type="Pfam" id="PF03432"/>
    </source>
</evidence>
<accession>A0A517R1C5</accession>
<dbReference type="KEGG" id="svp:Pan189_20630"/>
<dbReference type="RefSeq" id="WP_145363775.1">
    <property type="nucleotide sequence ID" value="NZ_CP036268.1"/>
</dbReference>